<proteinExistence type="predicted"/>
<dbReference type="Proteomes" id="UP000652430">
    <property type="component" value="Unassembled WGS sequence"/>
</dbReference>
<name>A0ABQ3LRH4_9SPHN</name>
<organism evidence="2 3">
    <name type="scientific">Sphingomonas glacialis</name>
    <dbReference type="NCBI Taxonomy" id="658225"/>
    <lineage>
        <taxon>Bacteria</taxon>
        <taxon>Pseudomonadati</taxon>
        <taxon>Pseudomonadota</taxon>
        <taxon>Alphaproteobacteria</taxon>
        <taxon>Sphingomonadales</taxon>
        <taxon>Sphingomonadaceae</taxon>
        <taxon>Sphingomonas</taxon>
    </lineage>
</organism>
<gene>
    <name evidence="2" type="ORF">GCM10008023_33960</name>
</gene>
<dbReference type="RefSeq" id="WP_189677222.1">
    <property type="nucleotide sequence ID" value="NZ_BNAQ01000006.1"/>
</dbReference>
<accession>A0ABQ3LRH4</accession>
<evidence type="ECO:0000259" key="1">
    <source>
        <dbReference type="Pfam" id="PF04545"/>
    </source>
</evidence>
<comment type="caution">
    <text evidence="2">The sequence shown here is derived from an EMBL/GenBank/DDBJ whole genome shotgun (WGS) entry which is preliminary data.</text>
</comment>
<keyword evidence="3" id="KW-1185">Reference proteome</keyword>
<dbReference type="Pfam" id="PF04545">
    <property type="entry name" value="Sigma70_r4"/>
    <property type="match status" value="1"/>
</dbReference>
<protein>
    <recommendedName>
        <fullName evidence="1">RNA polymerase sigma-70 region 4 domain-containing protein</fullName>
    </recommendedName>
</protein>
<dbReference type="Gene3D" id="1.10.10.10">
    <property type="entry name" value="Winged helix-like DNA-binding domain superfamily/Winged helix DNA-binding domain"/>
    <property type="match status" value="1"/>
</dbReference>
<evidence type="ECO:0000313" key="2">
    <source>
        <dbReference type="EMBL" id="GHH23232.1"/>
    </source>
</evidence>
<evidence type="ECO:0000313" key="3">
    <source>
        <dbReference type="Proteomes" id="UP000652430"/>
    </source>
</evidence>
<dbReference type="EMBL" id="BNAQ01000006">
    <property type="protein sequence ID" value="GHH23232.1"/>
    <property type="molecule type" value="Genomic_DNA"/>
</dbReference>
<dbReference type="SUPFAM" id="SSF88946">
    <property type="entry name" value="Sigma2 domain of RNA polymerase sigma factors"/>
    <property type="match status" value="1"/>
</dbReference>
<reference evidence="3" key="1">
    <citation type="journal article" date="2019" name="Int. J. Syst. Evol. Microbiol.">
        <title>The Global Catalogue of Microorganisms (GCM) 10K type strain sequencing project: providing services to taxonomists for standard genome sequencing and annotation.</title>
        <authorList>
            <consortium name="The Broad Institute Genomics Platform"/>
            <consortium name="The Broad Institute Genome Sequencing Center for Infectious Disease"/>
            <person name="Wu L."/>
            <person name="Ma J."/>
        </authorList>
    </citation>
    <scope>NUCLEOTIDE SEQUENCE [LARGE SCALE GENOMIC DNA]</scope>
    <source>
        <strain evidence="3">CGMCC 1.8957</strain>
    </source>
</reference>
<dbReference type="SUPFAM" id="SSF88659">
    <property type="entry name" value="Sigma3 and sigma4 domains of RNA polymerase sigma factors"/>
    <property type="match status" value="1"/>
</dbReference>
<dbReference type="InterPro" id="IPR013324">
    <property type="entry name" value="RNA_pol_sigma_r3/r4-like"/>
</dbReference>
<feature type="domain" description="RNA polymerase sigma-70 region 4" evidence="1">
    <location>
        <begin position="227"/>
        <end position="263"/>
    </location>
</feature>
<dbReference type="PRINTS" id="PR00046">
    <property type="entry name" value="SIGMA70FCT"/>
</dbReference>
<dbReference type="InterPro" id="IPR013325">
    <property type="entry name" value="RNA_pol_sigma_r2"/>
</dbReference>
<dbReference type="InterPro" id="IPR000943">
    <property type="entry name" value="RNA_pol_sigma70"/>
</dbReference>
<dbReference type="Gene3D" id="1.10.1740.10">
    <property type="match status" value="1"/>
</dbReference>
<dbReference type="InterPro" id="IPR007630">
    <property type="entry name" value="RNA_pol_sigma70_r4"/>
</dbReference>
<sequence>MSKTTIALEAAVAAVIAQMPRAGTVSSARNRHNVDVAFGAILKLIAPRIRHFIRQYGLVSHWEDAEQCCAIAVHRAIMDYDPTKAQFTTFINWQIRGELQSLRFRLMTDQRPSAKKVDAVTVSLHAVVSNSDGDEATLESALEDDGALARTEAGASDYLALAATASLIEVYVDQQRAAGIEQLRKRPRPKRAPRAEPVDHAEAMLRQPRTRGLCPLELDKLEHKLARDKEIVERRVFDVTTLNELGTETGVTKERVRQITKRASRGIAELAGAHPRFAMMAEYRKPKAPAARVRRAVAVAPVSILPALGQAHNTLSRVVAILPDARMSPIAGDQDAVALDGVTDAMLADAGGARADAPVGSTRH</sequence>
<dbReference type="InterPro" id="IPR036388">
    <property type="entry name" value="WH-like_DNA-bd_sf"/>
</dbReference>